<keyword evidence="5 9" id="KW-0464">Manganese</keyword>
<keyword evidence="9" id="KW-0170">Cobalt</keyword>
<keyword evidence="14" id="KW-1185">Reference proteome</keyword>
<keyword evidence="9" id="KW-0408">Iron</keyword>
<dbReference type="SUPFAM" id="SSF56327">
    <property type="entry name" value="LDH C-terminal domain-like"/>
    <property type="match status" value="1"/>
</dbReference>
<dbReference type="CDD" id="cd05296">
    <property type="entry name" value="GH4_P_beta_glucosidase"/>
    <property type="match status" value="1"/>
</dbReference>
<dbReference type="InterPro" id="IPR022616">
    <property type="entry name" value="Glyco_hydro_4_C"/>
</dbReference>
<evidence type="ECO:0000256" key="4">
    <source>
        <dbReference type="ARBA" id="ARBA00023027"/>
    </source>
</evidence>
<dbReference type="InterPro" id="IPR015955">
    <property type="entry name" value="Lactate_DH/Glyco_Ohase_4_C"/>
</dbReference>
<keyword evidence="6 11" id="KW-0326">Glycosidase</keyword>
<feature type="binding site" evidence="9">
    <location>
        <position position="181"/>
    </location>
    <ligand>
        <name>Mn(2+)</name>
        <dbReference type="ChEBI" id="CHEBI:29035"/>
    </ligand>
</feature>
<dbReference type="Proteomes" id="UP000466345">
    <property type="component" value="Unassembled WGS sequence"/>
</dbReference>
<evidence type="ECO:0000256" key="8">
    <source>
        <dbReference type="PIRSR" id="PIRSR601088-2"/>
    </source>
</evidence>
<dbReference type="EC" id="3.2.1.86" evidence="13"/>
<comment type="similarity">
    <text evidence="1 11">Belongs to the glycosyl hydrolase 4 family.</text>
</comment>
<evidence type="ECO:0000256" key="1">
    <source>
        <dbReference type="ARBA" id="ARBA00010141"/>
    </source>
</evidence>
<feature type="binding site" evidence="8">
    <location>
        <position position="75"/>
    </location>
    <ligand>
        <name>substrate</name>
    </ligand>
</feature>
<keyword evidence="4 11" id="KW-0520">NAD</keyword>
<dbReference type="InterPro" id="IPR019802">
    <property type="entry name" value="GlycHydrolase_4_CS"/>
</dbReference>
<dbReference type="Gene3D" id="3.40.50.720">
    <property type="entry name" value="NAD(P)-binding Rossmann-like Domain"/>
    <property type="match status" value="1"/>
</dbReference>
<feature type="domain" description="Glycosyl hydrolase family 4 C-terminal" evidence="12">
    <location>
        <begin position="176"/>
        <end position="409"/>
    </location>
</feature>
<evidence type="ECO:0000256" key="7">
    <source>
        <dbReference type="PIRSR" id="PIRSR601088-1"/>
    </source>
</evidence>
<feature type="active site" description="Proton donor" evidence="7">
    <location>
        <position position="151"/>
    </location>
</feature>
<keyword evidence="3 11" id="KW-0378">Hydrolase</keyword>
<comment type="caution">
    <text evidence="13">The sequence shown here is derived from an EMBL/GenBank/DDBJ whole genome shotgun (WGS) entry which is preliminary data.</text>
</comment>
<evidence type="ECO:0000256" key="9">
    <source>
        <dbReference type="PIRSR" id="PIRSR601088-3"/>
    </source>
</evidence>
<dbReference type="InterPro" id="IPR001088">
    <property type="entry name" value="Glyco_hydro_4"/>
</dbReference>
<dbReference type="GO" id="GO:0005975">
    <property type="term" value="P:carbohydrate metabolic process"/>
    <property type="evidence" value="ECO:0007669"/>
    <property type="project" value="InterPro"/>
</dbReference>
<sequence>MYGALLRDRGEGRVSEVTLYDLDAGRLSAVARVLAEQAAGEADPPEVSTTTDLDEALRGADFVFSAIRVGGLEGRAADERVALAEGVLGQETVGAGGIAYGLRTLPVADMIARRVAAVAPDAWFINFTNPAGLVTEAMSRRLGDRVIGICDSPVGLGRRVAHALGAQKPQEAWLDYAGLNHLGWLRGLRIDGRDELPRLLRDDGLLESFEEGRLFGAEWIRSVGAVPNEYLHYYYFNRETVRAYREARQTRGAFLRDQQARFYERMRDEAAPALKTWDGTRAEREATYMAENREAAGAGERDEASLTESGGYEKVALALMRAIARDERTTLILNVRNGTTLPNLDADAVVEVPCLVDGNGAHPVAVSPLEGHQAALVGAVKAVERQSLEAAASGSRSAAVAAFALHPLVDSVAVARRLVDAYREVHPGMGYLA</sequence>
<evidence type="ECO:0000256" key="6">
    <source>
        <dbReference type="ARBA" id="ARBA00023295"/>
    </source>
</evidence>
<dbReference type="EMBL" id="WEGJ01000024">
    <property type="protein sequence ID" value="MQY14783.1"/>
    <property type="molecule type" value="Genomic_DNA"/>
</dbReference>
<evidence type="ECO:0000256" key="10">
    <source>
        <dbReference type="PIRSR" id="PIRSR601088-4"/>
    </source>
</evidence>
<evidence type="ECO:0000256" key="5">
    <source>
        <dbReference type="ARBA" id="ARBA00023211"/>
    </source>
</evidence>
<dbReference type="PANTHER" id="PTHR32092">
    <property type="entry name" value="6-PHOSPHO-BETA-GLUCOSIDASE-RELATED"/>
    <property type="match status" value="1"/>
</dbReference>
<evidence type="ECO:0000259" key="12">
    <source>
        <dbReference type="Pfam" id="PF11975"/>
    </source>
</evidence>
<feature type="site" description="Increases basicity of active site Tyr" evidence="10">
    <location>
        <position position="91"/>
    </location>
</feature>
<dbReference type="GO" id="GO:0016616">
    <property type="term" value="F:oxidoreductase activity, acting on the CH-OH group of donors, NAD or NADP as acceptor"/>
    <property type="evidence" value="ECO:0007669"/>
    <property type="project" value="InterPro"/>
</dbReference>
<feature type="active site" description="Proton acceptor" evidence="7">
    <location>
        <position position="230"/>
    </location>
</feature>
<accession>A0A7K0CNC9</accession>
<evidence type="ECO:0000256" key="3">
    <source>
        <dbReference type="ARBA" id="ARBA00022801"/>
    </source>
</evidence>
<protein>
    <submittedName>
        <fullName evidence="13">Putative 6-phospho-beta-glucosidase</fullName>
        <ecNumber evidence="13">3.2.1.86</ecNumber>
    </submittedName>
</protein>
<keyword evidence="9" id="KW-0533">Nickel</keyword>
<dbReference type="PROSITE" id="PS01324">
    <property type="entry name" value="GLYCOSYL_HYDROL_F4"/>
    <property type="match status" value="1"/>
</dbReference>
<evidence type="ECO:0000313" key="14">
    <source>
        <dbReference type="Proteomes" id="UP000466345"/>
    </source>
</evidence>
<dbReference type="AlphaFoldDB" id="A0A7K0CNC9"/>
<dbReference type="GO" id="GO:0046872">
    <property type="term" value="F:metal ion binding"/>
    <property type="evidence" value="ECO:0007669"/>
    <property type="project" value="UniProtKB-KW"/>
</dbReference>
<evidence type="ECO:0000256" key="2">
    <source>
        <dbReference type="ARBA" id="ARBA00022723"/>
    </source>
</evidence>
<keyword evidence="2 9" id="KW-0479">Metal-binding</keyword>
<dbReference type="Gene3D" id="3.90.110.10">
    <property type="entry name" value="Lactate dehydrogenase/glycoside hydrolase, family 4, C-terminal"/>
    <property type="match status" value="1"/>
</dbReference>
<evidence type="ECO:0000256" key="11">
    <source>
        <dbReference type="RuleBase" id="RU361152"/>
    </source>
</evidence>
<organism evidence="13 14">
    <name type="scientific">Streptomyces smaragdinus</name>
    <dbReference type="NCBI Taxonomy" id="2585196"/>
    <lineage>
        <taxon>Bacteria</taxon>
        <taxon>Bacillati</taxon>
        <taxon>Actinomycetota</taxon>
        <taxon>Actinomycetes</taxon>
        <taxon>Kitasatosporales</taxon>
        <taxon>Streptomycetaceae</taxon>
        <taxon>Streptomyces</taxon>
    </lineage>
</organism>
<dbReference type="Pfam" id="PF11975">
    <property type="entry name" value="Glyco_hydro_4C"/>
    <property type="match status" value="1"/>
</dbReference>
<feature type="binding site" evidence="8">
    <location>
        <position position="129"/>
    </location>
    <ligand>
        <name>substrate</name>
    </ligand>
</feature>
<reference evidence="13 14" key="1">
    <citation type="submission" date="2019-10" db="EMBL/GenBank/DDBJ databases">
        <title>Streptomyces smaragdinus sp. nov. and Streptomyces fabii sp. nov., isolated from the gut of fungus growing-termite Macrotermes natalensis.</title>
        <authorList>
            <person name="Schwitalla J."/>
            <person name="Benndorf R."/>
            <person name="Martin K."/>
            <person name="De Beer W."/>
            <person name="Kaster A.-K."/>
            <person name="Vollmers J."/>
            <person name="Poulsen M."/>
            <person name="Beemelmanns C."/>
        </authorList>
    </citation>
    <scope>NUCLEOTIDE SEQUENCE [LARGE SCALE GENOMIC DNA]</scope>
    <source>
        <strain evidence="13 14">RB5</strain>
    </source>
</reference>
<name>A0A7K0CNC9_9ACTN</name>
<comment type="cofactor">
    <cofactor evidence="11">
        <name>NAD(+)</name>
        <dbReference type="ChEBI" id="CHEBI:57540"/>
    </cofactor>
    <text evidence="11">Binds 1 NAD(+) per subunit.</text>
</comment>
<dbReference type="InterPro" id="IPR036291">
    <property type="entry name" value="NAD(P)-bd_dom_sf"/>
</dbReference>
<dbReference type="PRINTS" id="PR00732">
    <property type="entry name" value="GLHYDRLASE4"/>
</dbReference>
<gene>
    <name evidence="13" type="primary">licH_1</name>
    <name evidence="13" type="ORF">SRB5_49590</name>
</gene>
<feature type="binding site" evidence="9">
    <location>
        <position position="150"/>
    </location>
    <ligand>
        <name>Mn(2+)</name>
        <dbReference type="ChEBI" id="CHEBI:29035"/>
    </ligand>
</feature>
<evidence type="ECO:0000313" key="13">
    <source>
        <dbReference type="EMBL" id="MQY14783.1"/>
    </source>
</evidence>
<dbReference type="GO" id="GO:0008706">
    <property type="term" value="F:6-phospho-beta-glucosidase activity"/>
    <property type="evidence" value="ECO:0007669"/>
    <property type="project" value="UniProtKB-EC"/>
</dbReference>
<dbReference type="PANTHER" id="PTHR32092:SF5">
    <property type="entry name" value="6-PHOSPHO-BETA-GLUCOSIDASE"/>
    <property type="match status" value="1"/>
</dbReference>
<proteinExistence type="inferred from homology"/>
<dbReference type="SUPFAM" id="SSF51735">
    <property type="entry name" value="NAD(P)-binding Rossmann-fold domains"/>
    <property type="match status" value="1"/>
</dbReference>
<dbReference type="Pfam" id="PF02056">
    <property type="entry name" value="Glyco_hydro_4"/>
    <property type="match status" value="1"/>
</dbReference>